<feature type="transmembrane region" description="Helical" evidence="1">
    <location>
        <begin position="95"/>
        <end position="118"/>
    </location>
</feature>
<evidence type="ECO:0000256" key="1">
    <source>
        <dbReference type="SAM" id="Phobius"/>
    </source>
</evidence>
<dbReference type="AlphaFoldDB" id="A0A2H0YW14"/>
<feature type="transmembrane region" description="Helical" evidence="1">
    <location>
        <begin position="37"/>
        <end position="56"/>
    </location>
</feature>
<keyword evidence="1" id="KW-1133">Transmembrane helix</keyword>
<accession>A0A2H0YW14</accession>
<keyword evidence="1" id="KW-0812">Transmembrane</keyword>
<name>A0A2H0YW14_9BACT</name>
<organism evidence="2 3">
    <name type="scientific">Candidatus Kerfeldbacteria bacterium CG08_land_8_20_14_0_20_42_7</name>
    <dbReference type="NCBI Taxonomy" id="2014245"/>
    <lineage>
        <taxon>Bacteria</taxon>
        <taxon>Candidatus Kerfeldiibacteriota</taxon>
    </lineage>
</organism>
<gene>
    <name evidence="2" type="ORF">COT25_00425</name>
</gene>
<proteinExistence type="predicted"/>
<comment type="caution">
    <text evidence="2">The sequence shown here is derived from an EMBL/GenBank/DDBJ whole genome shotgun (WGS) entry which is preliminary data.</text>
</comment>
<dbReference type="Proteomes" id="UP000228711">
    <property type="component" value="Unassembled WGS sequence"/>
</dbReference>
<evidence type="ECO:0000313" key="3">
    <source>
        <dbReference type="Proteomes" id="UP000228711"/>
    </source>
</evidence>
<feature type="transmembrane region" description="Helical" evidence="1">
    <location>
        <begin position="68"/>
        <end position="89"/>
    </location>
</feature>
<protein>
    <submittedName>
        <fullName evidence="2">Uncharacterized protein</fullName>
    </submittedName>
</protein>
<evidence type="ECO:0000313" key="2">
    <source>
        <dbReference type="EMBL" id="PIS41932.1"/>
    </source>
</evidence>
<keyword evidence="1" id="KW-0472">Membrane</keyword>
<reference evidence="3" key="1">
    <citation type="submission" date="2017-09" db="EMBL/GenBank/DDBJ databases">
        <title>Depth-based differentiation of microbial function through sediment-hosted aquifers and enrichment of novel symbionts in the deep terrestrial subsurface.</title>
        <authorList>
            <person name="Probst A.J."/>
            <person name="Ladd B."/>
            <person name="Jarett J.K."/>
            <person name="Geller-Mcgrath D.E."/>
            <person name="Sieber C.M.K."/>
            <person name="Emerson J.B."/>
            <person name="Anantharaman K."/>
            <person name="Thomas B.C."/>
            <person name="Malmstrom R."/>
            <person name="Stieglmeier M."/>
            <person name="Klingl A."/>
            <person name="Woyke T."/>
            <person name="Ryan C.M."/>
            <person name="Banfield J.F."/>
        </authorList>
    </citation>
    <scope>NUCLEOTIDE SEQUENCE [LARGE SCALE GENOMIC DNA]</scope>
</reference>
<dbReference type="EMBL" id="PEXV01000013">
    <property type="protein sequence ID" value="PIS41932.1"/>
    <property type="molecule type" value="Genomic_DNA"/>
</dbReference>
<sequence length="132" mass="15888">MRITFLTYFFLTLVLCNSLFLFQTQTKFFSALLDYGQWLLIAGNFILLITALFSVDRKNQKHFSYHDATVFQLLFFIMMICSSVMLLLLLLREPIYFMIFMPFEFFLVAFYIGFYFLLTRHVFPLKIKRIHV</sequence>